<evidence type="ECO:0000313" key="3">
    <source>
        <dbReference type="Proteomes" id="UP001549773"/>
    </source>
</evidence>
<feature type="transmembrane region" description="Helical" evidence="1">
    <location>
        <begin position="75"/>
        <end position="105"/>
    </location>
</feature>
<feature type="transmembrane region" description="Helical" evidence="1">
    <location>
        <begin position="12"/>
        <end position="34"/>
    </location>
</feature>
<dbReference type="Proteomes" id="UP001549773">
    <property type="component" value="Unassembled WGS sequence"/>
</dbReference>
<dbReference type="Pfam" id="PF19992">
    <property type="entry name" value="DUF6427"/>
    <property type="match status" value="1"/>
</dbReference>
<feature type="transmembrane region" description="Helical" evidence="1">
    <location>
        <begin position="162"/>
        <end position="182"/>
    </location>
</feature>
<feature type="transmembrane region" description="Helical" evidence="1">
    <location>
        <begin position="239"/>
        <end position="258"/>
    </location>
</feature>
<keyword evidence="1" id="KW-0812">Transmembrane</keyword>
<feature type="transmembrane region" description="Helical" evidence="1">
    <location>
        <begin position="46"/>
        <end position="63"/>
    </location>
</feature>
<keyword evidence="1" id="KW-0472">Membrane</keyword>
<dbReference type="EMBL" id="JBEWYP010000002">
    <property type="protein sequence ID" value="MET7028797.1"/>
    <property type="molecule type" value="Genomic_DNA"/>
</dbReference>
<comment type="caution">
    <text evidence="2">The sequence shown here is derived from an EMBL/GenBank/DDBJ whole genome shotgun (WGS) entry which is preliminary data.</text>
</comment>
<evidence type="ECO:0000313" key="2">
    <source>
        <dbReference type="EMBL" id="MET7028797.1"/>
    </source>
</evidence>
<keyword evidence="1" id="KW-1133">Transmembrane helix</keyword>
<accession>A0ABV2TU42</accession>
<sequence length="312" mass="36213">MISSIFGKTKPINYIILLVFLFLFYWFSHLFLFAQTELSDELLYKMGFLILLMFSIFLVDFIVKRNKLTKTNSFAILFFTMLMVVFPEVLTDENAIWCNLFLLLAARRLLSIKSLKNIKVKIFDASLWIVVASLFYDWAIVYIVLVYIAIYLYDPKNGRNWLIPFTGFFTVAMISYAILLIMDNPTFLEKHYQFDFEFNVAYFTHVGNSIKLVIYILMTAIAGLVAFVKLRTSGSGKIIAMRLIALYFFISMITVVLFSADNTYPVLMTFFPAVIFFTHYIESIKKPNMKEIVLIAAVLVPFLIFFGNILNK</sequence>
<organism evidence="2 3">
    <name type="scientific">Sediminicola luteus</name>
    <dbReference type="NCBI Taxonomy" id="319238"/>
    <lineage>
        <taxon>Bacteria</taxon>
        <taxon>Pseudomonadati</taxon>
        <taxon>Bacteroidota</taxon>
        <taxon>Flavobacteriia</taxon>
        <taxon>Flavobacteriales</taxon>
        <taxon>Flavobacteriaceae</taxon>
        <taxon>Sediminicola</taxon>
    </lineage>
</organism>
<protein>
    <submittedName>
        <fullName evidence="2">DUF6427 family protein</fullName>
    </submittedName>
</protein>
<dbReference type="RefSeq" id="WP_354617629.1">
    <property type="nucleotide sequence ID" value="NZ_JBEWYP010000002.1"/>
</dbReference>
<dbReference type="InterPro" id="IPR045625">
    <property type="entry name" value="DUF6427"/>
</dbReference>
<gene>
    <name evidence="2" type="ORF">ABXZ32_05300</name>
</gene>
<evidence type="ECO:0000256" key="1">
    <source>
        <dbReference type="SAM" id="Phobius"/>
    </source>
</evidence>
<feature type="transmembrane region" description="Helical" evidence="1">
    <location>
        <begin position="264"/>
        <end position="281"/>
    </location>
</feature>
<feature type="transmembrane region" description="Helical" evidence="1">
    <location>
        <begin position="125"/>
        <end position="150"/>
    </location>
</feature>
<reference evidence="2 3" key="1">
    <citation type="submission" date="2024-07" db="EMBL/GenBank/DDBJ databases">
        <title>The genome sequence of type strain Sediminicola luteus GDMCC 1.2596T.</title>
        <authorList>
            <person name="Liu Y."/>
        </authorList>
    </citation>
    <scope>NUCLEOTIDE SEQUENCE [LARGE SCALE GENOMIC DNA]</scope>
    <source>
        <strain evidence="2 3">GDMCC 1.2596</strain>
    </source>
</reference>
<proteinExistence type="predicted"/>
<keyword evidence="3" id="KW-1185">Reference proteome</keyword>
<feature type="transmembrane region" description="Helical" evidence="1">
    <location>
        <begin position="293"/>
        <end position="310"/>
    </location>
</feature>
<feature type="transmembrane region" description="Helical" evidence="1">
    <location>
        <begin position="202"/>
        <end position="227"/>
    </location>
</feature>
<name>A0ABV2TU42_9FLAO</name>